<name>B9XFU4_PEDPL</name>
<protein>
    <submittedName>
        <fullName evidence="1">Uncharacterized protein</fullName>
    </submittedName>
</protein>
<dbReference type="AlphaFoldDB" id="B9XFU4"/>
<reference evidence="1 2" key="1">
    <citation type="journal article" date="2011" name="J. Bacteriol.">
        <title>Genome sequence of 'Pedosphaera parvula' Ellin514, an aerobic Verrucomicrobial isolate from pasture soil.</title>
        <authorList>
            <person name="Kant R."/>
            <person name="van Passel M.W."/>
            <person name="Sangwan P."/>
            <person name="Palva A."/>
            <person name="Lucas S."/>
            <person name="Copeland A."/>
            <person name="Lapidus A."/>
            <person name="Glavina Del Rio T."/>
            <person name="Dalin E."/>
            <person name="Tice H."/>
            <person name="Bruce D."/>
            <person name="Goodwin L."/>
            <person name="Pitluck S."/>
            <person name="Chertkov O."/>
            <person name="Larimer F.W."/>
            <person name="Land M.L."/>
            <person name="Hauser L."/>
            <person name="Brettin T.S."/>
            <person name="Detter J.C."/>
            <person name="Han S."/>
            <person name="de Vos W.M."/>
            <person name="Janssen P.H."/>
            <person name="Smidt H."/>
        </authorList>
    </citation>
    <scope>NUCLEOTIDE SEQUENCE [LARGE SCALE GENOMIC DNA]</scope>
    <source>
        <strain evidence="1 2">Ellin514</strain>
    </source>
</reference>
<accession>B9XFU4</accession>
<organism evidence="1 2">
    <name type="scientific">Pedosphaera parvula (strain Ellin514)</name>
    <dbReference type="NCBI Taxonomy" id="320771"/>
    <lineage>
        <taxon>Bacteria</taxon>
        <taxon>Pseudomonadati</taxon>
        <taxon>Verrucomicrobiota</taxon>
        <taxon>Pedosphaerae</taxon>
        <taxon>Pedosphaerales</taxon>
        <taxon>Pedosphaeraceae</taxon>
        <taxon>Pedosphaera</taxon>
    </lineage>
</organism>
<dbReference type="Proteomes" id="UP000003688">
    <property type="component" value="Unassembled WGS sequence"/>
</dbReference>
<gene>
    <name evidence="1" type="ORF">Cflav_PD4479</name>
</gene>
<comment type="caution">
    <text evidence="1">The sequence shown here is derived from an EMBL/GenBank/DDBJ whole genome shotgun (WGS) entry which is preliminary data.</text>
</comment>
<dbReference type="EMBL" id="ABOX02000010">
    <property type="protein sequence ID" value="EEF61458.1"/>
    <property type="molecule type" value="Genomic_DNA"/>
</dbReference>
<keyword evidence="2" id="KW-1185">Reference proteome</keyword>
<evidence type="ECO:0000313" key="2">
    <source>
        <dbReference type="Proteomes" id="UP000003688"/>
    </source>
</evidence>
<proteinExistence type="predicted"/>
<dbReference type="STRING" id="320771.Cflav_PD4479"/>
<sequence>MAEAAVLMIEPQLKLTKLYATALFLKESLIIQ</sequence>
<evidence type="ECO:0000313" key="1">
    <source>
        <dbReference type="EMBL" id="EEF61458.1"/>
    </source>
</evidence>